<gene>
    <name evidence="9" type="ORF">J437_LFUL014538</name>
</gene>
<sequence length="198" mass="23162">MFEVFRIVMLRQLLQLPAFARQCSPRLTMVTTADYRYKSFHNFAALRKESGSKSEAVDHKEDSPKEEEELDKLYKTVELEMKAYEPAVLKSYSWFATTAAKELGITVGDCWTDKKPFHERFTVLKSIHIYKKHRVQYEVRTYHRFAKFHNLTSSTADTFLEYIQRNLPEGVGLKVTMVGIEKLPDHIQAPNTEHLEQK</sequence>
<dbReference type="Proteomes" id="UP000792457">
    <property type="component" value="Unassembled WGS sequence"/>
</dbReference>
<dbReference type="Gene3D" id="3.30.70.600">
    <property type="entry name" value="Ribosomal protein S10 domain"/>
    <property type="match status" value="1"/>
</dbReference>
<evidence type="ECO:0000313" key="10">
    <source>
        <dbReference type="Proteomes" id="UP000792457"/>
    </source>
</evidence>
<comment type="similarity">
    <text evidence="2">Belongs to the universal ribosomal protein uS10 family.</text>
</comment>
<feature type="domain" description="Small ribosomal subunit protein uS10" evidence="8">
    <location>
        <begin position="78"/>
        <end position="176"/>
    </location>
</feature>
<evidence type="ECO:0000259" key="8">
    <source>
        <dbReference type="SMART" id="SM01403"/>
    </source>
</evidence>
<protein>
    <recommendedName>
        <fullName evidence="6">Small ribosomal subunit protein uS10m</fullName>
    </recommendedName>
    <alternativeName>
        <fullName evidence="7">28S ribosomal protein S10, mitochondrial</fullName>
    </alternativeName>
</protein>
<dbReference type="InterPro" id="IPR027486">
    <property type="entry name" value="Ribosomal_uS10_dom"/>
</dbReference>
<comment type="subcellular location">
    <subcellularLocation>
        <location evidence="1">Mitochondrion</location>
    </subcellularLocation>
</comment>
<evidence type="ECO:0000256" key="4">
    <source>
        <dbReference type="ARBA" id="ARBA00023128"/>
    </source>
</evidence>
<name>A0A8K0P6L2_LADFU</name>
<dbReference type="PANTHER" id="PTHR13334">
    <property type="entry name" value="MITOCHONDRIAL 28S RIBOSOMAL PROTEIN S10"/>
    <property type="match status" value="1"/>
</dbReference>
<evidence type="ECO:0000313" key="9">
    <source>
        <dbReference type="EMBL" id="KAG8234078.1"/>
    </source>
</evidence>
<dbReference type="OrthoDB" id="366214at2759"/>
<dbReference type="InterPro" id="IPR036838">
    <property type="entry name" value="Ribosomal_uS10_dom_sf"/>
</dbReference>
<dbReference type="SUPFAM" id="SSF54999">
    <property type="entry name" value="Ribosomal protein S10"/>
    <property type="match status" value="1"/>
</dbReference>
<comment type="caution">
    <text evidence="9">The sequence shown here is derived from an EMBL/GenBank/DDBJ whole genome shotgun (WGS) entry which is preliminary data.</text>
</comment>
<dbReference type="AlphaFoldDB" id="A0A8K0P6L2"/>
<keyword evidence="3" id="KW-0689">Ribosomal protein</keyword>
<reference evidence="9" key="2">
    <citation type="submission" date="2017-10" db="EMBL/GenBank/DDBJ databases">
        <title>Ladona fulva Genome sequencing and assembly.</title>
        <authorList>
            <person name="Murali S."/>
            <person name="Richards S."/>
            <person name="Bandaranaike D."/>
            <person name="Bellair M."/>
            <person name="Blankenburg K."/>
            <person name="Chao H."/>
            <person name="Dinh H."/>
            <person name="Doddapaneni H."/>
            <person name="Dugan-Rocha S."/>
            <person name="Elkadiri S."/>
            <person name="Gnanaolivu R."/>
            <person name="Hernandez B."/>
            <person name="Skinner E."/>
            <person name="Javaid M."/>
            <person name="Lee S."/>
            <person name="Li M."/>
            <person name="Ming W."/>
            <person name="Munidasa M."/>
            <person name="Muniz J."/>
            <person name="Nguyen L."/>
            <person name="Hughes D."/>
            <person name="Osuji N."/>
            <person name="Pu L.-L."/>
            <person name="Puazo M."/>
            <person name="Qu C."/>
            <person name="Quiroz J."/>
            <person name="Raj R."/>
            <person name="Weissenberger G."/>
            <person name="Xin Y."/>
            <person name="Zou X."/>
            <person name="Han Y."/>
            <person name="Worley K."/>
            <person name="Muzny D."/>
            <person name="Gibbs R."/>
        </authorList>
    </citation>
    <scope>NUCLEOTIDE SEQUENCE</scope>
    <source>
        <strain evidence="9">Sampled in the wild</strain>
    </source>
</reference>
<dbReference type="PANTHER" id="PTHR13334:SF4">
    <property type="entry name" value="SMALL RIBOSOMAL SUBUNIT PROTEIN US10M"/>
    <property type="match status" value="1"/>
</dbReference>
<evidence type="ECO:0000256" key="2">
    <source>
        <dbReference type="ARBA" id="ARBA00007102"/>
    </source>
</evidence>
<evidence type="ECO:0000256" key="3">
    <source>
        <dbReference type="ARBA" id="ARBA00022980"/>
    </source>
</evidence>
<evidence type="ECO:0000256" key="1">
    <source>
        <dbReference type="ARBA" id="ARBA00004173"/>
    </source>
</evidence>
<keyword evidence="5" id="KW-0687">Ribonucleoprotein</keyword>
<dbReference type="SMART" id="SM01403">
    <property type="entry name" value="Ribosomal_S10"/>
    <property type="match status" value="1"/>
</dbReference>
<evidence type="ECO:0000256" key="5">
    <source>
        <dbReference type="ARBA" id="ARBA00023274"/>
    </source>
</evidence>
<accession>A0A8K0P6L2</accession>
<dbReference type="GO" id="GO:0005763">
    <property type="term" value="C:mitochondrial small ribosomal subunit"/>
    <property type="evidence" value="ECO:0007669"/>
    <property type="project" value="InterPro"/>
</dbReference>
<proteinExistence type="inferred from homology"/>
<keyword evidence="4" id="KW-0496">Mitochondrion</keyword>
<evidence type="ECO:0000256" key="6">
    <source>
        <dbReference type="ARBA" id="ARBA00035261"/>
    </source>
</evidence>
<dbReference type="EMBL" id="KZ308772">
    <property type="protein sequence ID" value="KAG8234078.1"/>
    <property type="molecule type" value="Genomic_DNA"/>
</dbReference>
<evidence type="ECO:0000256" key="7">
    <source>
        <dbReference type="ARBA" id="ARBA00035544"/>
    </source>
</evidence>
<keyword evidence="10" id="KW-1185">Reference proteome</keyword>
<organism evidence="9 10">
    <name type="scientific">Ladona fulva</name>
    <name type="common">Scarce chaser dragonfly</name>
    <name type="synonym">Libellula fulva</name>
    <dbReference type="NCBI Taxonomy" id="123851"/>
    <lineage>
        <taxon>Eukaryota</taxon>
        <taxon>Metazoa</taxon>
        <taxon>Ecdysozoa</taxon>
        <taxon>Arthropoda</taxon>
        <taxon>Hexapoda</taxon>
        <taxon>Insecta</taxon>
        <taxon>Pterygota</taxon>
        <taxon>Palaeoptera</taxon>
        <taxon>Odonata</taxon>
        <taxon>Epiprocta</taxon>
        <taxon>Anisoptera</taxon>
        <taxon>Libelluloidea</taxon>
        <taxon>Libellulidae</taxon>
        <taxon>Ladona</taxon>
    </lineage>
</organism>
<dbReference type="InterPro" id="IPR040055">
    <property type="entry name" value="Ribosomal_uS10m"/>
</dbReference>
<dbReference type="Pfam" id="PF00338">
    <property type="entry name" value="Ribosomal_S10"/>
    <property type="match status" value="1"/>
</dbReference>
<reference evidence="9" key="1">
    <citation type="submission" date="2013-04" db="EMBL/GenBank/DDBJ databases">
        <authorList>
            <person name="Qu J."/>
            <person name="Murali S.C."/>
            <person name="Bandaranaike D."/>
            <person name="Bellair M."/>
            <person name="Blankenburg K."/>
            <person name="Chao H."/>
            <person name="Dinh H."/>
            <person name="Doddapaneni H."/>
            <person name="Downs B."/>
            <person name="Dugan-Rocha S."/>
            <person name="Elkadiri S."/>
            <person name="Gnanaolivu R.D."/>
            <person name="Hernandez B."/>
            <person name="Javaid M."/>
            <person name="Jayaseelan J.C."/>
            <person name="Lee S."/>
            <person name="Li M."/>
            <person name="Ming W."/>
            <person name="Munidasa M."/>
            <person name="Muniz J."/>
            <person name="Nguyen L."/>
            <person name="Ongeri F."/>
            <person name="Osuji N."/>
            <person name="Pu L.-L."/>
            <person name="Puazo M."/>
            <person name="Qu C."/>
            <person name="Quiroz J."/>
            <person name="Raj R."/>
            <person name="Weissenberger G."/>
            <person name="Xin Y."/>
            <person name="Zou X."/>
            <person name="Han Y."/>
            <person name="Richards S."/>
            <person name="Worley K."/>
            <person name="Muzny D."/>
            <person name="Gibbs R."/>
        </authorList>
    </citation>
    <scope>NUCLEOTIDE SEQUENCE</scope>
    <source>
        <strain evidence="9">Sampled in the wild</strain>
    </source>
</reference>